<accession>A0ABQ6A9X8</accession>
<gene>
    <name evidence="1" type="ORF">GCM10010909_36860</name>
</gene>
<proteinExistence type="predicted"/>
<dbReference type="Proteomes" id="UP001156641">
    <property type="component" value="Unassembled WGS sequence"/>
</dbReference>
<name>A0ABQ6A9X8_9PROT</name>
<comment type="caution">
    <text evidence="1">The sequence shown here is derived from an EMBL/GenBank/DDBJ whole genome shotgun (WGS) entry which is preliminary data.</text>
</comment>
<reference evidence="2" key="1">
    <citation type="journal article" date="2019" name="Int. J. Syst. Evol. Microbiol.">
        <title>The Global Catalogue of Microorganisms (GCM) 10K type strain sequencing project: providing services to taxonomists for standard genome sequencing and annotation.</title>
        <authorList>
            <consortium name="The Broad Institute Genomics Platform"/>
            <consortium name="The Broad Institute Genome Sequencing Center for Infectious Disease"/>
            <person name="Wu L."/>
            <person name="Ma J."/>
        </authorList>
    </citation>
    <scope>NUCLEOTIDE SEQUENCE [LARGE SCALE GENOMIC DNA]</scope>
    <source>
        <strain evidence="2">NBRC 112502</strain>
    </source>
</reference>
<dbReference type="InterPro" id="IPR036291">
    <property type="entry name" value="NAD(P)-bd_dom_sf"/>
</dbReference>
<keyword evidence="2" id="KW-1185">Reference proteome</keyword>
<protein>
    <recommendedName>
        <fullName evidence="3">C-factor</fullName>
    </recommendedName>
</protein>
<evidence type="ECO:0000313" key="1">
    <source>
        <dbReference type="EMBL" id="GLR69004.1"/>
    </source>
</evidence>
<organism evidence="1 2">
    <name type="scientific">Acidocella aquatica</name>
    <dbReference type="NCBI Taxonomy" id="1922313"/>
    <lineage>
        <taxon>Bacteria</taxon>
        <taxon>Pseudomonadati</taxon>
        <taxon>Pseudomonadota</taxon>
        <taxon>Alphaproteobacteria</taxon>
        <taxon>Acetobacterales</taxon>
        <taxon>Acidocellaceae</taxon>
        <taxon>Acidocella</taxon>
    </lineage>
</organism>
<sequence length="74" mass="7955">MCCRWELARRAPEAICAALHPGTVATGLSAPFQAAGLEVHAPADAARHILAVLDQLTAEANGGFFDWRDQTIPW</sequence>
<evidence type="ECO:0000313" key="2">
    <source>
        <dbReference type="Proteomes" id="UP001156641"/>
    </source>
</evidence>
<dbReference type="SUPFAM" id="SSF51735">
    <property type="entry name" value="NAD(P)-binding Rossmann-fold domains"/>
    <property type="match status" value="1"/>
</dbReference>
<dbReference type="EMBL" id="BSOS01000100">
    <property type="protein sequence ID" value="GLR69004.1"/>
    <property type="molecule type" value="Genomic_DNA"/>
</dbReference>
<dbReference type="Gene3D" id="3.40.50.720">
    <property type="entry name" value="NAD(P)-binding Rossmann-like Domain"/>
    <property type="match status" value="1"/>
</dbReference>
<evidence type="ECO:0008006" key="3">
    <source>
        <dbReference type="Google" id="ProtNLM"/>
    </source>
</evidence>